<dbReference type="Proteomes" id="UP000030853">
    <property type="component" value="Unassembled WGS sequence"/>
</dbReference>
<name>A0A0B1RFN8_9GAMM</name>
<dbReference type="EMBL" id="JTJJ01000004">
    <property type="protein sequence ID" value="KHJ70007.1"/>
    <property type="molecule type" value="Genomic_DNA"/>
</dbReference>
<protein>
    <recommendedName>
        <fullName evidence="1">Fimbrial-type adhesion domain-containing protein</fullName>
    </recommendedName>
</protein>
<sequence>MATLLAFMPFPGYVQAFSTIATVKVKVLSAPCIVNGNRDIPIDFGNDIIISRIDSRIYERPIPYVLDCSSATSKSLKMQLRGGGASFDTTVLSTSKANLAIELKSNGTKMAVNSWHNFTDPARPALSAVLVKNRSGTVTGGAFTATSTLLVEYQ</sequence>
<comment type="caution">
    <text evidence="2">The sequence shown here is derived from an EMBL/GenBank/DDBJ whole genome shotgun (WGS) entry which is preliminary data.</text>
</comment>
<dbReference type="Gene3D" id="2.60.40.1090">
    <property type="entry name" value="Fimbrial-type adhesion domain"/>
    <property type="match status" value="1"/>
</dbReference>
<proteinExistence type="predicted"/>
<dbReference type="InterPro" id="IPR036937">
    <property type="entry name" value="Adhesion_dom_fimbrial_sf"/>
</dbReference>
<organism evidence="2 3">
    <name type="scientific">Pantoea rodasii</name>
    <dbReference type="NCBI Taxonomy" id="1076549"/>
    <lineage>
        <taxon>Bacteria</taxon>
        <taxon>Pseudomonadati</taxon>
        <taxon>Pseudomonadota</taxon>
        <taxon>Gammaproteobacteria</taxon>
        <taxon>Enterobacterales</taxon>
        <taxon>Erwiniaceae</taxon>
        <taxon>Pantoea</taxon>
    </lineage>
</organism>
<feature type="domain" description="Fimbrial-type adhesion" evidence="1">
    <location>
        <begin position="25"/>
        <end position="154"/>
    </location>
</feature>
<evidence type="ECO:0000313" key="2">
    <source>
        <dbReference type="EMBL" id="KHJ70007.1"/>
    </source>
</evidence>
<evidence type="ECO:0000313" key="3">
    <source>
        <dbReference type="Proteomes" id="UP000030853"/>
    </source>
</evidence>
<dbReference type="AlphaFoldDB" id="A0A0B1RFN8"/>
<reference evidence="2 3" key="1">
    <citation type="submission" date="2014-11" db="EMBL/GenBank/DDBJ databases">
        <title>Genome sequencing of Pantoea rodasii ND03.</title>
        <authorList>
            <person name="Muhamad Yunos N.Y."/>
            <person name="Chan K.-G."/>
        </authorList>
    </citation>
    <scope>NUCLEOTIDE SEQUENCE [LARGE SCALE GENOMIC DNA]</scope>
    <source>
        <strain evidence="2 3">ND03</strain>
    </source>
</reference>
<dbReference type="GO" id="GO:0007155">
    <property type="term" value="P:cell adhesion"/>
    <property type="evidence" value="ECO:0007669"/>
    <property type="project" value="InterPro"/>
</dbReference>
<dbReference type="Pfam" id="PF00419">
    <property type="entry name" value="Fimbrial"/>
    <property type="match status" value="1"/>
</dbReference>
<accession>A0A0B1RFN8</accession>
<gene>
    <name evidence="2" type="ORF">QU24_00395</name>
</gene>
<dbReference type="InterPro" id="IPR000259">
    <property type="entry name" value="Adhesion_dom_fimbrial"/>
</dbReference>
<evidence type="ECO:0000259" key="1">
    <source>
        <dbReference type="Pfam" id="PF00419"/>
    </source>
</evidence>
<dbReference type="GO" id="GO:0009289">
    <property type="term" value="C:pilus"/>
    <property type="evidence" value="ECO:0007669"/>
    <property type="project" value="InterPro"/>
</dbReference>
<dbReference type="InterPro" id="IPR008966">
    <property type="entry name" value="Adhesion_dom_sf"/>
</dbReference>
<dbReference type="SUPFAM" id="SSF49401">
    <property type="entry name" value="Bacterial adhesins"/>
    <property type="match status" value="1"/>
</dbReference>